<accession>A0ABW5CK31</accession>
<dbReference type="RefSeq" id="WP_209736895.1">
    <property type="nucleotide sequence ID" value="NZ_CP072611.1"/>
</dbReference>
<organism evidence="1 2">
    <name type="scientific">Aureimonas populi</name>
    <dbReference type="NCBI Taxonomy" id="1701758"/>
    <lineage>
        <taxon>Bacteria</taxon>
        <taxon>Pseudomonadati</taxon>
        <taxon>Pseudomonadota</taxon>
        <taxon>Alphaproteobacteria</taxon>
        <taxon>Hyphomicrobiales</taxon>
        <taxon>Aurantimonadaceae</taxon>
        <taxon>Aureimonas</taxon>
    </lineage>
</organism>
<dbReference type="Proteomes" id="UP001597371">
    <property type="component" value="Unassembled WGS sequence"/>
</dbReference>
<keyword evidence="2" id="KW-1185">Reference proteome</keyword>
<dbReference type="Pfam" id="PF11154">
    <property type="entry name" value="DUF2934"/>
    <property type="match status" value="1"/>
</dbReference>
<sequence length="58" mass="6806">MANVDNSEKIRDRAYFLWEKAGRPCGREHEFWAQAAQEIEGDVEAEREAQRESRIVAR</sequence>
<dbReference type="EMBL" id="JBHUIJ010000008">
    <property type="protein sequence ID" value="MFD2237271.1"/>
    <property type="molecule type" value="Genomic_DNA"/>
</dbReference>
<reference evidence="2" key="1">
    <citation type="journal article" date="2019" name="Int. J. Syst. Evol. Microbiol.">
        <title>The Global Catalogue of Microorganisms (GCM) 10K type strain sequencing project: providing services to taxonomists for standard genome sequencing and annotation.</title>
        <authorList>
            <consortium name="The Broad Institute Genomics Platform"/>
            <consortium name="The Broad Institute Genome Sequencing Center for Infectious Disease"/>
            <person name="Wu L."/>
            <person name="Ma J."/>
        </authorList>
    </citation>
    <scope>NUCLEOTIDE SEQUENCE [LARGE SCALE GENOMIC DNA]</scope>
    <source>
        <strain evidence="2">ZS-35-S2</strain>
    </source>
</reference>
<evidence type="ECO:0000313" key="2">
    <source>
        <dbReference type="Proteomes" id="UP001597371"/>
    </source>
</evidence>
<name>A0ABW5CK31_9HYPH</name>
<dbReference type="InterPro" id="IPR021327">
    <property type="entry name" value="DUF2934"/>
</dbReference>
<comment type="caution">
    <text evidence="1">The sequence shown here is derived from an EMBL/GenBank/DDBJ whole genome shotgun (WGS) entry which is preliminary data.</text>
</comment>
<gene>
    <name evidence="1" type="ORF">ACFSKQ_07300</name>
</gene>
<protein>
    <submittedName>
        <fullName evidence="1">DUF2934 domain-containing protein</fullName>
    </submittedName>
</protein>
<proteinExistence type="predicted"/>
<evidence type="ECO:0000313" key="1">
    <source>
        <dbReference type="EMBL" id="MFD2237271.1"/>
    </source>
</evidence>